<evidence type="ECO:0000313" key="4">
    <source>
        <dbReference type="Proteomes" id="UP000282654"/>
    </source>
</evidence>
<evidence type="ECO:0000256" key="1">
    <source>
        <dbReference type="ARBA" id="ARBA00022723"/>
    </source>
</evidence>
<evidence type="ECO:0000259" key="2">
    <source>
        <dbReference type="Pfam" id="PF07883"/>
    </source>
</evidence>
<accession>A0A3N5AP61</accession>
<reference evidence="3 4" key="1">
    <citation type="submission" date="2018-11" db="EMBL/GenBank/DDBJ databases">
        <title>Genomic Encyclopedia of Type Strains, Phase IV (KMG-IV): sequencing the most valuable type-strain genomes for metagenomic binning, comparative biology and taxonomic classification.</title>
        <authorList>
            <person name="Goeker M."/>
        </authorList>
    </citation>
    <scope>NUCLEOTIDE SEQUENCE [LARGE SCALE GENOMIC DNA]</scope>
    <source>
        <strain evidence="3 4">DSM 102936</strain>
    </source>
</reference>
<feature type="domain" description="Cupin type-2" evidence="2">
    <location>
        <begin position="42"/>
        <end position="109"/>
    </location>
</feature>
<dbReference type="SUPFAM" id="SSF51182">
    <property type="entry name" value="RmlC-like cupins"/>
    <property type="match status" value="1"/>
</dbReference>
<dbReference type="GO" id="GO:0051213">
    <property type="term" value="F:dioxygenase activity"/>
    <property type="evidence" value="ECO:0007669"/>
    <property type="project" value="UniProtKB-KW"/>
</dbReference>
<keyword evidence="3" id="KW-0223">Dioxygenase</keyword>
<name>A0A3N5AP61_9THEO</name>
<comment type="caution">
    <text evidence="3">The sequence shown here is derived from an EMBL/GenBank/DDBJ whole genome shotgun (WGS) entry which is preliminary data.</text>
</comment>
<dbReference type="GO" id="GO:0046872">
    <property type="term" value="F:metal ion binding"/>
    <property type="evidence" value="ECO:0007669"/>
    <property type="project" value="UniProtKB-KW"/>
</dbReference>
<dbReference type="Proteomes" id="UP000282654">
    <property type="component" value="Unassembled WGS sequence"/>
</dbReference>
<dbReference type="PANTHER" id="PTHR35848">
    <property type="entry name" value="OXALATE-BINDING PROTEIN"/>
    <property type="match status" value="1"/>
</dbReference>
<dbReference type="Pfam" id="PF07883">
    <property type="entry name" value="Cupin_2"/>
    <property type="match status" value="1"/>
</dbReference>
<gene>
    <name evidence="3" type="ORF">EDD75_0895</name>
</gene>
<keyword evidence="4" id="KW-1185">Reference proteome</keyword>
<protein>
    <submittedName>
        <fullName evidence="3">Quercetin dioxygenase-like cupin family protein</fullName>
    </submittedName>
</protein>
<dbReference type="InterPro" id="IPR011051">
    <property type="entry name" value="RmlC_Cupin_sf"/>
</dbReference>
<keyword evidence="1" id="KW-0479">Metal-binding</keyword>
<dbReference type="EMBL" id="RKRE01000002">
    <property type="protein sequence ID" value="RPF46644.1"/>
    <property type="molecule type" value="Genomic_DNA"/>
</dbReference>
<dbReference type="InterPro" id="IPR014710">
    <property type="entry name" value="RmlC-like_jellyroll"/>
</dbReference>
<dbReference type="InterPro" id="IPR013096">
    <property type="entry name" value="Cupin_2"/>
</dbReference>
<dbReference type="RefSeq" id="WP_245963069.1">
    <property type="nucleotide sequence ID" value="NZ_RKRE01000002.1"/>
</dbReference>
<organism evidence="3 4">
    <name type="scientific">Thermodesulfitimonas autotrophica</name>
    <dbReference type="NCBI Taxonomy" id="1894989"/>
    <lineage>
        <taxon>Bacteria</taxon>
        <taxon>Bacillati</taxon>
        <taxon>Bacillota</taxon>
        <taxon>Clostridia</taxon>
        <taxon>Thermoanaerobacterales</taxon>
        <taxon>Thermoanaerobacteraceae</taxon>
        <taxon>Thermodesulfitimonas</taxon>
    </lineage>
</organism>
<dbReference type="CDD" id="cd02222">
    <property type="entry name" value="cupin_TM1459-like"/>
    <property type="match status" value="1"/>
</dbReference>
<dbReference type="Gene3D" id="2.60.120.10">
    <property type="entry name" value="Jelly Rolls"/>
    <property type="match status" value="1"/>
</dbReference>
<evidence type="ECO:0000313" key="3">
    <source>
        <dbReference type="EMBL" id="RPF46644.1"/>
    </source>
</evidence>
<dbReference type="AlphaFoldDB" id="A0A3N5AP61"/>
<keyword evidence="3" id="KW-0560">Oxidoreductase</keyword>
<dbReference type="InterPro" id="IPR051610">
    <property type="entry name" value="GPI/OXD"/>
</dbReference>
<dbReference type="PANTHER" id="PTHR35848:SF6">
    <property type="entry name" value="CUPIN TYPE-2 DOMAIN-CONTAINING PROTEIN"/>
    <property type="match status" value="1"/>
</dbReference>
<proteinExistence type="predicted"/>
<sequence length="115" mass="12511">MFVGHVREKEEATVNLPGAAGVTKQSLIGPAEGWAGWVMRQFTLAPGGFTPRHQHPWPHINYVVAGAGQLYLEAQEYQLEPGTIAYIPGGAEHQFLNTGTKALIFLCIVPEEGDK</sequence>